<accession>A0A2K1KX52</accession>
<dbReference type="AlphaFoldDB" id="A0A2K1KX52"/>
<gene>
    <name evidence="1" type="ORF">PHYPA_005334</name>
</gene>
<evidence type="ECO:0000313" key="3">
    <source>
        <dbReference type="Proteomes" id="UP000006727"/>
    </source>
</evidence>
<keyword evidence="3" id="KW-1185">Reference proteome</keyword>
<sequence length="140" mass="15677">MCFQNKKQHAVEPSLPKNPADVITSRLSVVDITLLADCCLSISHDGNMDPASDPQTNKTVHRTQGPGLEGLHRLINASTTSYCDLLTRLILQLRLSETGKFSSIKSSQKISLQRTIVFDYSRKLCTSRTNFRCLLQEIKQ</sequence>
<reference evidence="1 3" key="1">
    <citation type="journal article" date="2008" name="Science">
        <title>The Physcomitrella genome reveals evolutionary insights into the conquest of land by plants.</title>
        <authorList>
            <person name="Rensing S."/>
            <person name="Lang D."/>
            <person name="Zimmer A."/>
            <person name="Terry A."/>
            <person name="Salamov A."/>
            <person name="Shapiro H."/>
            <person name="Nishiyama T."/>
            <person name="Perroud P.-F."/>
            <person name="Lindquist E."/>
            <person name="Kamisugi Y."/>
            <person name="Tanahashi T."/>
            <person name="Sakakibara K."/>
            <person name="Fujita T."/>
            <person name="Oishi K."/>
            <person name="Shin-I T."/>
            <person name="Kuroki Y."/>
            <person name="Toyoda A."/>
            <person name="Suzuki Y."/>
            <person name="Hashimoto A."/>
            <person name="Yamaguchi K."/>
            <person name="Sugano A."/>
            <person name="Kohara Y."/>
            <person name="Fujiyama A."/>
            <person name="Anterola A."/>
            <person name="Aoki S."/>
            <person name="Ashton N."/>
            <person name="Barbazuk W.B."/>
            <person name="Barker E."/>
            <person name="Bennetzen J."/>
            <person name="Bezanilla M."/>
            <person name="Blankenship R."/>
            <person name="Cho S.H."/>
            <person name="Dutcher S."/>
            <person name="Estelle M."/>
            <person name="Fawcett J.A."/>
            <person name="Gundlach H."/>
            <person name="Hanada K."/>
            <person name="Heyl A."/>
            <person name="Hicks K.A."/>
            <person name="Hugh J."/>
            <person name="Lohr M."/>
            <person name="Mayer K."/>
            <person name="Melkozernov A."/>
            <person name="Murata T."/>
            <person name="Nelson D."/>
            <person name="Pils B."/>
            <person name="Prigge M."/>
            <person name="Reiss B."/>
            <person name="Renner T."/>
            <person name="Rombauts S."/>
            <person name="Rushton P."/>
            <person name="Sanderfoot A."/>
            <person name="Schween G."/>
            <person name="Shiu S.-H."/>
            <person name="Stueber K."/>
            <person name="Theodoulou F.L."/>
            <person name="Tu H."/>
            <person name="Van de Peer Y."/>
            <person name="Verrier P.J."/>
            <person name="Waters E."/>
            <person name="Wood A."/>
            <person name="Yang L."/>
            <person name="Cove D."/>
            <person name="Cuming A."/>
            <person name="Hasebe M."/>
            <person name="Lucas S."/>
            <person name="Mishler D.B."/>
            <person name="Reski R."/>
            <person name="Grigoriev I."/>
            <person name="Quatrano R.S."/>
            <person name="Boore J.L."/>
        </authorList>
    </citation>
    <scope>NUCLEOTIDE SEQUENCE [LARGE SCALE GENOMIC DNA]</scope>
    <source>
        <strain evidence="2 3">cv. Gransden 2004</strain>
    </source>
</reference>
<dbReference type="EMBL" id="ABEU02000003">
    <property type="protein sequence ID" value="PNR58339.1"/>
    <property type="molecule type" value="Genomic_DNA"/>
</dbReference>
<dbReference type="Gramene" id="Pp3c3_33520V3.1">
    <property type="protein sequence ID" value="PAC:32942879.CDS.1"/>
    <property type="gene ID" value="Pp3c3_33520"/>
</dbReference>
<dbReference type="InParanoid" id="A0A2K1KX52"/>
<dbReference type="Proteomes" id="UP000006727">
    <property type="component" value="Chromosome 3"/>
</dbReference>
<evidence type="ECO:0000313" key="2">
    <source>
        <dbReference type="EnsemblPlants" id="PAC:32942879.CDS.1"/>
    </source>
</evidence>
<organism evidence="1">
    <name type="scientific">Physcomitrium patens</name>
    <name type="common">Spreading-leaved earth moss</name>
    <name type="synonym">Physcomitrella patens</name>
    <dbReference type="NCBI Taxonomy" id="3218"/>
    <lineage>
        <taxon>Eukaryota</taxon>
        <taxon>Viridiplantae</taxon>
        <taxon>Streptophyta</taxon>
        <taxon>Embryophyta</taxon>
        <taxon>Bryophyta</taxon>
        <taxon>Bryophytina</taxon>
        <taxon>Bryopsida</taxon>
        <taxon>Funariidae</taxon>
        <taxon>Funariales</taxon>
        <taxon>Funariaceae</taxon>
        <taxon>Physcomitrium</taxon>
    </lineage>
</organism>
<name>A0A2K1KX52_PHYPA</name>
<evidence type="ECO:0000313" key="1">
    <source>
        <dbReference type="EMBL" id="PNR58339.1"/>
    </source>
</evidence>
<proteinExistence type="predicted"/>
<reference evidence="1 3" key="2">
    <citation type="journal article" date="2018" name="Plant J.">
        <title>The Physcomitrella patens chromosome-scale assembly reveals moss genome structure and evolution.</title>
        <authorList>
            <person name="Lang D."/>
            <person name="Ullrich K.K."/>
            <person name="Murat F."/>
            <person name="Fuchs J."/>
            <person name="Jenkins J."/>
            <person name="Haas F.B."/>
            <person name="Piednoel M."/>
            <person name="Gundlach H."/>
            <person name="Van Bel M."/>
            <person name="Meyberg R."/>
            <person name="Vives C."/>
            <person name="Morata J."/>
            <person name="Symeonidi A."/>
            <person name="Hiss M."/>
            <person name="Muchero W."/>
            <person name="Kamisugi Y."/>
            <person name="Saleh O."/>
            <person name="Blanc G."/>
            <person name="Decker E.L."/>
            <person name="van Gessel N."/>
            <person name="Grimwood J."/>
            <person name="Hayes R.D."/>
            <person name="Graham S.W."/>
            <person name="Gunter L.E."/>
            <person name="McDaniel S.F."/>
            <person name="Hoernstein S.N.W."/>
            <person name="Larsson A."/>
            <person name="Li F.W."/>
            <person name="Perroud P.F."/>
            <person name="Phillips J."/>
            <person name="Ranjan P."/>
            <person name="Rokshar D.S."/>
            <person name="Rothfels C.J."/>
            <person name="Schneider L."/>
            <person name="Shu S."/>
            <person name="Stevenson D.W."/>
            <person name="Thummler F."/>
            <person name="Tillich M."/>
            <person name="Villarreal Aguilar J.C."/>
            <person name="Widiez T."/>
            <person name="Wong G.K."/>
            <person name="Wymore A."/>
            <person name="Zhang Y."/>
            <person name="Zimmer A.D."/>
            <person name="Quatrano R.S."/>
            <person name="Mayer K.F.X."/>
            <person name="Goodstein D."/>
            <person name="Casacuberta J.M."/>
            <person name="Vandepoele K."/>
            <person name="Reski R."/>
            <person name="Cuming A.C."/>
            <person name="Tuskan G.A."/>
            <person name="Maumus F."/>
            <person name="Salse J."/>
            <person name="Schmutz J."/>
            <person name="Rensing S.A."/>
        </authorList>
    </citation>
    <scope>NUCLEOTIDE SEQUENCE [LARGE SCALE GENOMIC DNA]</scope>
    <source>
        <strain evidence="2 3">cv. Gransden 2004</strain>
    </source>
</reference>
<protein>
    <submittedName>
        <fullName evidence="1 2">Uncharacterized protein</fullName>
    </submittedName>
</protein>
<reference evidence="2" key="3">
    <citation type="submission" date="2020-12" db="UniProtKB">
        <authorList>
            <consortium name="EnsemblPlants"/>
        </authorList>
    </citation>
    <scope>IDENTIFICATION</scope>
</reference>
<dbReference type="EnsemblPlants" id="Pp3c3_33520V3.1">
    <property type="protein sequence ID" value="PAC:32942879.CDS.1"/>
    <property type="gene ID" value="Pp3c3_33520"/>
</dbReference>